<dbReference type="Proteomes" id="UP001320766">
    <property type="component" value="Unassembled WGS sequence"/>
</dbReference>
<reference evidence="2 3" key="1">
    <citation type="submission" date="2022-06" db="EMBL/GenBank/DDBJ databases">
        <title>Sequencing the genomes of 1000 actinobacteria strains.</title>
        <authorList>
            <person name="Klenk H.-P."/>
        </authorList>
    </citation>
    <scope>NUCLEOTIDE SEQUENCE [LARGE SCALE GENOMIC DNA]</scope>
    <source>
        <strain evidence="2 3">DSM 44170</strain>
    </source>
</reference>
<keyword evidence="3" id="KW-1185">Reference proteome</keyword>
<protein>
    <submittedName>
        <fullName evidence="2">Uncharacterized protein</fullName>
    </submittedName>
</protein>
<dbReference type="EMBL" id="JAMZEC010000001">
    <property type="protein sequence ID" value="MCP2351955.1"/>
    <property type="molecule type" value="Genomic_DNA"/>
</dbReference>
<gene>
    <name evidence="2" type="ORF">HD595_008077</name>
</gene>
<feature type="region of interest" description="Disordered" evidence="1">
    <location>
        <begin position="37"/>
        <end position="56"/>
    </location>
</feature>
<evidence type="ECO:0000313" key="2">
    <source>
        <dbReference type="EMBL" id="MCP2351955.1"/>
    </source>
</evidence>
<comment type="caution">
    <text evidence="2">The sequence shown here is derived from an EMBL/GenBank/DDBJ whole genome shotgun (WGS) entry which is preliminary data.</text>
</comment>
<accession>A0ABT1KDC1</accession>
<proteinExistence type="predicted"/>
<sequence length="56" mass="5926">MPDLVGGHGRRAFQSLAAGAGGGQALVGAFRDEFADELGRRGDDSEDHTRDSRRAL</sequence>
<dbReference type="RefSeq" id="WP_253778777.1">
    <property type="nucleotide sequence ID" value="NZ_BAAAVE010000011.1"/>
</dbReference>
<evidence type="ECO:0000256" key="1">
    <source>
        <dbReference type="SAM" id="MobiDB-lite"/>
    </source>
</evidence>
<name>A0ABT1KDC1_9ACTN</name>
<organism evidence="2 3">
    <name type="scientific">Nonomuraea roseoviolacea subsp. carminata</name>
    <dbReference type="NCBI Taxonomy" id="160689"/>
    <lineage>
        <taxon>Bacteria</taxon>
        <taxon>Bacillati</taxon>
        <taxon>Actinomycetota</taxon>
        <taxon>Actinomycetes</taxon>
        <taxon>Streptosporangiales</taxon>
        <taxon>Streptosporangiaceae</taxon>
        <taxon>Nonomuraea</taxon>
    </lineage>
</organism>
<evidence type="ECO:0000313" key="3">
    <source>
        <dbReference type="Proteomes" id="UP001320766"/>
    </source>
</evidence>